<dbReference type="EMBL" id="GGEC01064717">
    <property type="protein sequence ID" value="MBX45201.1"/>
    <property type="molecule type" value="Transcribed_RNA"/>
</dbReference>
<dbReference type="AlphaFoldDB" id="A0A2P2NS24"/>
<sequence>MLCPAQRGLNLIQFTLQATVALL</sequence>
<organism evidence="1">
    <name type="scientific">Rhizophora mucronata</name>
    <name type="common">Asiatic mangrove</name>
    <dbReference type="NCBI Taxonomy" id="61149"/>
    <lineage>
        <taxon>Eukaryota</taxon>
        <taxon>Viridiplantae</taxon>
        <taxon>Streptophyta</taxon>
        <taxon>Embryophyta</taxon>
        <taxon>Tracheophyta</taxon>
        <taxon>Spermatophyta</taxon>
        <taxon>Magnoliopsida</taxon>
        <taxon>eudicotyledons</taxon>
        <taxon>Gunneridae</taxon>
        <taxon>Pentapetalae</taxon>
        <taxon>rosids</taxon>
        <taxon>fabids</taxon>
        <taxon>Malpighiales</taxon>
        <taxon>Rhizophoraceae</taxon>
        <taxon>Rhizophora</taxon>
    </lineage>
</organism>
<protein>
    <submittedName>
        <fullName evidence="1">Uncharacterized protein</fullName>
    </submittedName>
</protein>
<evidence type="ECO:0000313" key="1">
    <source>
        <dbReference type="EMBL" id="MBX45201.1"/>
    </source>
</evidence>
<reference evidence="1" key="1">
    <citation type="submission" date="2018-02" db="EMBL/GenBank/DDBJ databases">
        <title>Rhizophora mucronata_Transcriptome.</title>
        <authorList>
            <person name="Meera S.P."/>
            <person name="Sreeshan A."/>
            <person name="Augustine A."/>
        </authorList>
    </citation>
    <scope>NUCLEOTIDE SEQUENCE</scope>
    <source>
        <tissue evidence="1">Leaf</tissue>
    </source>
</reference>
<accession>A0A2P2NS24</accession>
<name>A0A2P2NS24_RHIMU</name>
<proteinExistence type="predicted"/>